<dbReference type="SUPFAM" id="SSF57667">
    <property type="entry name" value="beta-beta-alpha zinc fingers"/>
    <property type="match status" value="2"/>
</dbReference>
<feature type="domain" description="C2H2-type" evidence="6">
    <location>
        <begin position="148"/>
        <end position="175"/>
    </location>
</feature>
<dbReference type="InterPro" id="IPR036236">
    <property type="entry name" value="Znf_C2H2_sf"/>
</dbReference>
<dbReference type="RefSeq" id="XP_004206323.1">
    <property type="nucleotide sequence ID" value="XM_004206275.4"/>
</dbReference>
<dbReference type="PROSITE" id="PS50157">
    <property type="entry name" value="ZINC_FINGER_C2H2_2"/>
    <property type="match status" value="4"/>
</dbReference>
<gene>
    <name evidence="8" type="primary">LOC101236759</name>
</gene>
<dbReference type="RefSeq" id="XP_065655822.1">
    <property type="nucleotide sequence ID" value="XM_065799750.1"/>
</dbReference>
<evidence type="ECO:0000259" key="6">
    <source>
        <dbReference type="PROSITE" id="PS50157"/>
    </source>
</evidence>
<evidence type="ECO:0000256" key="2">
    <source>
        <dbReference type="ARBA" id="ARBA00022737"/>
    </source>
</evidence>
<accession>A0ABM4C2P2</accession>
<keyword evidence="7" id="KW-1185">Reference proteome</keyword>
<feature type="domain" description="C2H2-type" evidence="6">
    <location>
        <begin position="120"/>
        <end position="147"/>
    </location>
</feature>
<feature type="domain" description="C2H2-type" evidence="6">
    <location>
        <begin position="64"/>
        <end position="91"/>
    </location>
</feature>
<dbReference type="InterPro" id="IPR013087">
    <property type="entry name" value="Znf_C2H2_type"/>
</dbReference>
<evidence type="ECO:0000313" key="8">
    <source>
        <dbReference type="RefSeq" id="XP_065655822.1"/>
    </source>
</evidence>
<evidence type="ECO:0000256" key="3">
    <source>
        <dbReference type="ARBA" id="ARBA00022771"/>
    </source>
</evidence>
<keyword evidence="3 5" id="KW-0863">Zinc-finger</keyword>
<name>A0ABM4C2P2_HYDVU</name>
<dbReference type="PROSITE" id="PS00028">
    <property type="entry name" value="ZINC_FINGER_C2H2_1"/>
    <property type="match status" value="4"/>
</dbReference>
<dbReference type="Proteomes" id="UP001652625">
    <property type="component" value="Chromosome 06"/>
</dbReference>
<keyword evidence="1" id="KW-0479">Metal-binding</keyword>
<sequence length="191" mass="22044">MAEDDLIAADAKNFLYFVKELSVNLPPDVRHVKPQPYYDSDTESSDSGVILNKEIGTTAETRRFECPTCNKYFKRRSSLSTHKLIHLNVKPFTCTVCSKDFLRRSDLKKHSLMHSGKKPHECPECKKVFSQSSNMLTHMRRHSGVRPFSCNICGNAFYRKVDVRRHQIRHQKNNTYVIGDEINEFSSEGCI</sequence>
<keyword evidence="2" id="KW-0677">Repeat</keyword>
<organism evidence="7 8">
    <name type="scientific">Hydra vulgaris</name>
    <name type="common">Hydra</name>
    <name type="synonym">Hydra attenuata</name>
    <dbReference type="NCBI Taxonomy" id="6087"/>
    <lineage>
        <taxon>Eukaryota</taxon>
        <taxon>Metazoa</taxon>
        <taxon>Cnidaria</taxon>
        <taxon>Hydrozoa</taxon>
        <taxon>Hydroidolina</taxon>
        <taxon>Anthoathecata</taxon>
        <taxon>Aplanulata</taxon>
        <taxon>Hydridae</taxon>
        <taxon>Hydra</taxon>
    </lineage>
</organism>
<proteinExistence type="predicted"/>
<dbReference type="PANTHER" id="PTHR23226:SF419">
    <property type="entry name" value="FI21258P1-RELATED"/>
    <property type="match status" value="1"/>
</dbReference>
<dbReference type="SMART" id="SM00355">
    <property type="entry name" value="ZnF_C2H2"/>
    <property type="match status" value="4"/>
</dbReference>
<evidence type="ECO:0000256" key="5">
    <source>
        <dbReference type="PROSITE-ProRule" id="PRU00042"/>
    </source>
</evidence>
<keyword evidence="4" id="KW-0862">Zinc</keyword>
<evidence type="ECO:0000256" key="4">
    <source>
        <dbReference type="ARBA" id="ARBA00022833"/>
    </source>
</evidence>
<evidence type="ECO:0000256" key="1">
    <source>
        <dbReference type="ARBA" id="ARBA00022723"/>
    </source>
</evidence>
<dbReference type="Pfam" id="PF00096">
    <property type="entry name" value="zf-C2H2"/>
    <property type="match status" value="4"/>
</dbReference>
<feature type="domain" description="C2H2-type" evidence="6">
    <location>
        <begin position="92"/>
        <end position="119"/>
    </location>
</feature>
<reference evidence="8" key="1">
    <citation type="submission" date="2025-08" db="UniProtKB">
        <authorList>
            <consortium name="RefSeq"/>
        </authorList>
    </citation>
    <scope>IDENTIFICATION</scope>
</reference>
<evidence type="ECO:0000313" key="7">
    <source>
        <dbReference type="Proteomes" id="UP001652625"/>
    </source>
</evidence>
<protein>
    <submittedName>
        <fullName evidence="8">Zinc finger protein Gfi-1b isoform X1</fullName>
    </submittedName>
</protein>
<dbReference type="GeneID" id="101236759"/>
<dbReference type="PANTHER" id="PTHR23226">
    <property type="entry name" value="ZINC FINGER AND SCAN DOMAIN-CONTAINING"/>
    <property type="match status" value="1"/>
</dbReference>
<dbReference type="Gene3D" id="3.30.160.60">
    <property type="entry name" value="Classic Zinc Finger"/>
    <property type="match status" value="4"/>
</dbReference>